<dbReference type="GO" id="GO:0004416">
    <property type="term" value="F:hydroxyacylglutathione hydrolase activity"/>
    <property type="evidence" value="ECO:0007669"/>
    <property type="project" value="UniProtKB-EC"/>
</dbReference>
<evidence type="ECO:0000313" key="12">
    <source>
        <dbReference type="EMBL" id="TPX67320.1"/>
    </source>
</evidence>
<evidence type="ECO:0000256" key="10">
    <source>
        <dbReference type="SAM" id="MobiDB-lite"/>
    </source>
</evidence>
<dbReference type="InterPro" id="IPR036866">
    <property type="entry name" value="RibonucZ/Hydroxyglut_hydro"/>
</dbReference>
<feature type="domain" description="Metallo-beta-lactamase" evidence="11">
    <location>
        <begin position="19"/>
        <end position="204"/>
    </location>
</feature>
<dbReference type="PANTHER" id="PTHR11935:SF94">
    <property type="entry name" value="TENZING NORGAY, ISOFORM C"/>
    <property type="match status" value="1"/>
</dbReference>
<organism evidence="12 13">
    <name type="scientific">Chytriomyces confervae</name>
    <dbReference type="NCBI Taxonomy" id="246404"/>
    <lineage>
        <taxon>Eukaryota</taxon>
        <taxon>Fungi</taxon>
        <taxon>Fungi incertae sedis</taxon>
        <taxon>Chytridiomycota</taxon>
        <taxon>Chytridiomycota incertae sedis</taxon>
        <taxon>Chytridiomycetes</taxon>
        <taxon>Chytridiales</taxon>
        <taxon>Chytriomycetaceae</taxon>
        <taxon>Chytriomyces</taxon>
    </lineage>
</organism>
<dbReference type="CDD" id="cd07723">
    <property type="entry name" value="hydroxyacylglutathione_hydrolase_MBL-fold"/>
    <property type="match status" value="1"/>
</dbReference>
<dbReference type="SUPFAM" id="SSF56281">
    <property type="entry name" value="Metallo-hydrolase/oxidoreductase"/>
    <property type="match status" value="1"/>
</dbReference>
<dbReference type="SMART" id="SM00849">
    <property type="entry name" value="Lactamase_B"/>
    <property type="match status" value="1"/>
</dbReference>
<comment type="similarity">
    <text evidence="4">Belongs to the metallo-beta-lactamase superfamily. Glyoxalase II family.</text>
</comment>
<dbReference type="EC" id="3.1.2.6" evidence="5"/>
<evidence type="ECO:0000256" key="2">
    <source>
        <dbReference type="ARBA" id="ARBA00001947"/>
    </source>
</evidence>
<evidence type="ECO:0000256" key="8">
    <source>
        <dbReference type="ARBA" id="ARBA00022833"/>
    </source>
</evidence>
<dbReference type="EMBL" id="QEAP01000401">
    <property type="protein sequence ID" value="TPX67320.1"/>
    <property type="molecule type" value="Genomic_DNA"/>
</dbReference>
<gene>
    <name evidence="12" type="ORF">CcCBS67573_g07529</name>
</gene>
<dbReference type="GO" id="GO:0046872">
    <property type="term" value="F:metal ion binding"/>
    <property type="evidence" value="ECO:0007669"/>
    <property type="project" value="UniProtKB-KW"/>
</dbReference>
<dbReference type="OrthoDB" id="515692at2759"/>
<dbReference type="Pfam" id="PF16123">
    <property type="entry name" value="HAGH_C"/>
    <property type="match status" value="1"/>
</dbReference>
<protein>
    <recommendedName>
        <fullName evidence="5">hydroxyacylglutathione hydrolase</fullName>
        <ecNumber evidence="5">3.1.2.6</ecNumber>
    </recommendedName>
    <alternativeName>
        <fullName evidence="9">Glyoxalase II</fullName>
    </alternativeName>
</protein>
<dbReference type="Gene3D" id="3.60.15.10">
    <property type="entry name" value="Ribonuclease Z/Hydroxyacylglutathione hydrolase-like"/>
    <property type="match status" value="1"/>
</dbReference>
<feature type="region of interest" description="Disordered" evidence="10">
    <location>
        <begin position="75"/>
        <end position="99"/>
    </location>
</feature>
<evidence type="ECO:0000256" key="1">
    <source>
        <dbReference type="ARBA" id="ARBA00001623"/>
    </source>
</evidence>
<reference evidence="12 13" key="1">
    <citation type="journal article" date="2019" name="Sci. Rep.">
        <title>Comparative genomics of chytrid fungi reveal insights into the obligate biotrophic and pathogenic lifestyle of Synchytrium endobioticum.</title>
        <authorList>
            <person name="van de Vossenberg B.T.L.H."/>
            <person name="Warris S."/>
            <person name="Nguyen H.D.T."/>
            <person name="van Gent-Pelzer M.P.E."/>
            <person name="Joly D.L."/>
            <person name="van de Geest H.C."/>
            <person name="Bonants P.J.M."/>
            <person name="Smith D.S."/>
            <person name="Levesque C.A."/>
            <person name="van der Lee T.A.J."/>
        </authorList>
    </citation>
    <scope>NUCLEOTIDE SEQUENCE [LARGE SCALE GENOMIC DNA]</scope>
    <source>
        <strain evidence="12 13">CBS 675.73</strain>
    </source>
</reference>
<comment type="caution">
    <text evidence="12">The sequence shown here is derived from an EMBL/GenBank/DDBJ whole genome shotgun (WGS) entry which is preliminary data.</text>
</comment>
<comment type="pathway">
    <text evidence="3">Secondary metabolite metabolism; methylglyoxal degradation; (R)-lactate from methylglyoxal: step 2/2.</text>
</comment>
<proteinExistence type="inferred from homology"/>
<dbReference type="Proteomes" id="UP000320333">
    <property type="component" value="Unassembled WGS sequence"/>
</dbReference>
<evidence type="ECO:0000256" key="5">
    <source>
        <dbReference type="ARBA" id="ARBA00011917"/>
    </source>
</evidence>
<dbReference type="STRING" id="246404.A0A507EVD9"/>
<evidence type="ECO:0000256" key="9">
    <source>
        <dbReference type="ARBA" id="ARBA00031044"/>
    </source>
</evidence>
<evidence type="ECO:0000256" key="6">
    <source>
        <dbReference type="ARBA" id="ARBA00022723"/>
    </source>
</evidence>
<comment type="catalytic activity">
    <reaction evidence="1">
        <text>an S-(2-hydroxyacyl)glutathione + H2O = a 2-hydroxy carboxylate + glutathione + H(+)</text>
        <dbReference type="Rhea" id="RHEA:21864"/>
        <dbReference type="ChEBI" id="CHEBI:15377"/>
        <dbReference type="ChEBI" id="CHEBI:15378"/>
        <dbReference type="ChEBI" id="CHEBI:57925"/>
        <dbReference type="ChEBI" id="CHEBI:58896"/>
        <dbReference type="ChEBI" id="CHEBI:71261"/>
        <dbReference type="EC" id="3.1.2.6"/>
    </reaction>
</comment>
<dbReference type="InterPro" id="IPR001279">
    <property type="entry name" value="Metallo-B-lactamas"/>
</dbReference>
<dbReference type="InterPro" id="IPR035680">
    <property type="entry name" value="Clx_II_MBL"/>
</dbReference>
<name>A0A507EVD9_9FUNG</name>
<dbReference type="AlphaFoldDB" id="A0A507EVD9"/>
<evidence type="ECO:0000256" key="7">
    <source>
        <dbReference type="ARBA" id="ARBA00022801"/>
    </source>
</evidence>
<dbReference type="PANTHER" id="PTHR11935">
    <property type="entry name" value="BETA LACTAMASE DOMAIN"/>
    <property type="match status" value="1"/>
</dbReference>
<keyword evidence="8" id="KW-0862">Zinc</keyword>
<accession>A0A507EVD9</accession>
<sequence>MAALSQQSFLPAYWSRSVLCTLFFVETDLNEHKLGVAIIEKRDGGLVYPSRDVAVAICPSEGIQAFTFSTIASSSANRSSSSSDDYLATPDSSSIEMRDENPEQVPVFGGDDRIPSMTHKVTDKSVFKLGQVEITPFFTVCHTRGSVSYFVTTPESSEKAVFTGDTVFVGGCGRFFEETAEEMHNSLNTILASLPDETSVYCGHEYTASNLSFAASIEPENREIAAKLAWAKSVSCTVPSTLGEEKRINPFMRVGVEQVRQACEGLLDPVEVMAALREKKNNFP</sequence>
<dbReference type="UniPathway" id="UPA00619">
    <property type="reaction ID" value="UER00676"/>
</dbReference>
<keyword evidence="13" id="KW-1185">Reference proteome</keyword>
<comment type="cofactor">
    <cofactor evidence="2">
        <name>Zn(2+)</name>
        <dbReference type="ChEBI" id="CHEBI:29105"/>
    </cofactor>
</comment>
<keyword evidence="7 12" id="KW-0378">Hydrolase</keyword>
<keyword evidence="6" id="KW-0479">Metal-binding</keyword>
<evidence type="ECO:0000256" key="4">
    <source>
        <dbReference type="ARBA" id="ARBA00006759"/>
    </source>
</evidence>
<evidence type="ECO:0000256" key="3">
    <source>
        <dbReference type="ARBA" id="ARBA00004963"/>
    </source>
</evidence>
<evidence type="ECO:0000259" key="11">
    <source>
        <dbReference type="SMART" id="SM00849"/>
    </source>
</evidence>
<evidence type="ECO:0000313" key="13">
    <source>
        <dbReference type="Proteomes" id="UP000320333"/>
    </source>
</evidence>
<dbReference type="InterPro" id="IPR032282">
    <property type="entry name" value="HAGH_C"/>
</dbReference>